<organism evidence="2 3">
    <name type="scientific">Sphingomonas changbaiensis NBRC 104936</name>
    <dbReference type="NCBI Taxonomy" id="1219043"/>
    <lineage>
        <taxon>Bacteria</taxon>
        <taxon>Pseudomonadati</taxon>
        <taxon>Pseudomonadota</taxon>
        <taxon>Alphaproteobacteria</taxon>
        <taxon>Sphingomonadales</taxon>
        <taxon>Sphingomonadaceae</taxon>
        <taxon>Sphingomonas</taxon>
    </lineage>
</organism>
<dbReference type="NCBIfam" id="NF035944">
    <property type="entry name" value="PEPxxWA-CTERM"/>
    <property type="match status" value="1"/>
</dbReference>
<gene>
    <name evidence="2" type="ORF">SCH01S_53_00230</name>
</gene>
<dbReference type="Pfam" id="PF07589">
    <property type="entry name" value="PEP-CTERM"/>
    <property type="match status" value="1"/>
</dbReference>
<dbReference type="Proteomes" id="UP000033202">
    <property type="component" value="Unassembled WGS sequence"/>
</dbReference>
<evidence type="ECO:0000313" key="2">
    <source>
        <dbReference type="EMBL" id="GAO40951.1"/>
    </source>
</evidence>
<keyword evidence="3" id="KW-1185">Reference proteome</keyword>
<reference evidence="2 3" key="1">
    <citation type="submission" date="2015-04" db="EMBL/GenBank/DDBJ databases">
        <title>Whole genome shotgun sequence of Sphingomonas changbaiensis NBRC 104936.</title>
        <authorList>
            <person name="Katano-Makiyama Y."/>
            <person name="Hosoyama A."/>
            <person name="Hashimoto M."/>
            <person name="Noguchi M."/>
            <person name="Tsuchikane K."/>
            <person name="Ohji S."/>
            <person name="Yamazoe A."/>
            <person name="Ichikawa N."/>
            <person name="Kimura A."/>
            <person name="Fujita N."/>
        </authorList>
    </citation>
    <scope>NUCLEOTIDE SEQUENCE [LARGE SCALE GENOMIC DNA]</scope>
    <source>
        <strain evidence="2 3">NBRC 104936</strain>
    </source>
</reference>
<feature type="domain" description="Ice-binding protein C-terminal" evidence="1">
    <location>
        <begin position="330"/>
        <end position="354"/>
    </location>
</feature>
<name>A0A0E9MU65_9SPHN</name>
<dbReference type="EMBL" id="BBWU01000053">
    <property type="protein sequence ID" value="GAO40951.1"/>
    <property type="molecule type" value="Genomic_DNA"/>
</dbReference>
<evidence type="ECO:0000259" key="1">
    <source>
        <dbReference type="Pfam" id="PF07589"/>
    </source>
</evidence>
<proteinExistence type="predicted"/>
<accession>A0A0E9MU65</accession>
<sequence>MRVTPVGRIFARHLTACCAPVLALSIFWGTPLNAEVTESSFIQNQFGFAVGPELSFTPQPGGSKETHYVASKIPGARSEVGLNYTATLQNGGFFFLHDNYCVGSCATFSQTVITFTLHNNGDSPVNLRFDSQITPGHLAQIFGSAPMDGSFDFTVRQSPVALAPSTNAAVIPPLYQATGTINSDGINLSTGGLTFNGLHTTTDPNGRWKVVDWSTTNLSVPLATLASGATTQVTYTATYQVSAGAECANVRNCEGLQVVFGDPRNSGSVSGPVDAFAPSAGDDAIYPVIGRNYDPHFITAQFVPIDTPLPGTPPVLGPFNYGPLFNPRADVPEPAIWAMMIGGFGMIGGAMRRRKAGSAALENASMRAV</sequence>
<dbReference type="NCBIfam" id="TIGR02595">
    <property type="entry name" value="PEP_CTERM"/>
    <property type="match status" value="1"/>
</dbReference>
<dbReference type="InterPro" id="IPR013424">
    <property type="entry name" value="Ice-binding_C"/>
</dbReference>
<protein>
    <recommendedName>
        <fullName evidence="1">Ice-binding protein C-terminal domain-containing protein</fullName>
    </recommendedName>
</protein>
<comment type="caution">
    <text evidence="2">The sequence shown here is derived from an EMBL/GenBank/DDBJ whole genome shotgun (WGS) entry which is preliminary data.</text>
</comment>
<dbReference type="AlphaFoldDB" id="A0A0E9MU65"/>
<evidence type="ECO:0000313" key="3">
    <source>
        <dbReference type="Proteomes" id="UP000033202"/>
    </source>
</evidence>